<dbReference type="RefSeq" id="WP_187536843.1">
    <property type="nucleotide sequence ID" value="NZ_JACRTL010000009.1"/>
</dbReference>
<evidence type="ECO:0000313" key="2">
    <source>
        <dbReference type="EMBL" id="MBC8611995.1"/>
    </source>
</evidence>
<keyword evidence="3" id="KW-1185">Reference proteome</keyword>
<accession>A0A8J6TY23</accession>
<reference evidence="2" key="1">
    <citation type="submission" date="2020-08" db="EMBL/GenBank/DDBJ databases">
        <title>Genome public.</title>
        <authorList>
            <person name="Liu C."/>
            <person name="Sun Q."/>
        </authorList>
    </citation>
    <scope>NUCLEOTIDE SEQUENCE</scope>
    <source>
        <strain evidence="2">NSJ-15</strain>
    </source>
</reference>
<proteinExistence type="predicted"/>
<gene>
    <name evidence="2" type="ORF">H8702_12930</name>
</gene>
<dbReference type="AlphaFoldDB" id="A0A8J6TY23"/>
<organism evidence="2 3">
    <name type="scientific">Massiliimalia timonensis</name>
    <dbReference type="NCBI Taxonomy" id="1987501"/>
    <lineage>
        <taxon>Bacteria</taxon>
        <taxon>Bacillati</taxon>
        <taxon>Bacillota</taxon>
        <taxon>Clostridia</taxon>
        <taxon>Eubacteriales</taxon>
        <taxon>Oscillospiraceae</taxon>
        <taxon>Massiliimalia</taxon>
    </lineage>
</organism>
<keyword evidence="1" id="KW-1133">Transmembrane helix</keyword>
<sequence>MINIITLFGIVSILASVLSIVQILSGGDALIWVSTILTTIILVLVTAVAV</sequence>
<dbReference type="Proteomes" id="UP000632659">
    <property type="component" value="Unassembled WGS sequence"/>
</dbReference>
<keyword evidence="1" id="KW-0472">Membrane</keyword>
<name>A0A8J6TY23_9FIRM</name>
<comment type="caution">
    <text evidence="2">The sequence shown here is derived from an EMBL/GenBank/DDBJ whole genome shotgun (WGS) entry which is preliminary data.</text>
</comment>
<keyword evidence="1" id="KW-0812">Transmembrane</keyword>
<evidence type="ECO:0000256" key="1">
    <source>
        <dbReference type="SAM" id="Phobius"/>
    </source>
</evidence>
<evidence type="ECO:0000313" key="3">
    <source>
        <dbReference type="Proteomes" id="UP000632659"/>
    </source>
</evidence>
<protein>
    <submittedName>
        <fullName evidence="2">Uncharacterized protein</fullName>
    </submittedName>
</protein>
<feature type="transmembrane region" description="Helical" evidence="1">
    <location>
        <begin position="29"/>
        <end position="49"/>
    </location>
</feature>
<dbReference type="EMBL" id="JACRTL010000009">
    <property type="protein sequence ID" value="MBC8611995.1"/>
    <property type="molecule type" value="Genomic_DNA"/>
</dbReference>